<dbReference type="InterPro" id="IPR036116">
    <property type="entry name" value="FN3_sf"/>
</dbReference>
<keyword evidence="9" id="KW-1185">Reference proteome</keyword>
<dbReference type="EMBL" id="ASPP01006891">
    <property type="protein sequence ID" value="ETO28055.1"/>
    <property type="molecule type" value="Genomic_DNA"/>
</dbReference>
<dbReference type="PANTHER" id="PTHR23354">
    <property type="entry name" value="NUCLEOLAR PROTEIN 7/ESTROGEN RECEPTOR COACTIVATOR-RELATED"/>
    <property type="match status" value="1"/>
</dbReference>
<keyword evidence="3" id="KW-0496">Mitochondrion</keyword>
<evidence type="ECO:0000256" key="3">
    <source>
        <dbReference type="ARBA" id="ARBA00023128"/>
    </source>
</evidence>
<dbReference type="InterPro" id="IPR013783">
    <property type="entry name" value="Ig-like_fold"/>
</dbReference>
<dbReference type="GO" id="GO:0005739">
    <property type="term" value="C:mitochondrion"/>
    <property type="evidence" value="ECO:0007669"/>
    <property type="project" value="UniProtKB-SubCell"/>
</dbReference>
<feature type="compositionally biased region" description="Acidic residues" evidence="6">
    <location>
        <begin position="313"/>
        <end position="322"/>
    </location>
</feature>
<evidence type="ECO:0000259" key="7">
    <source>
        <dbReference type="PROSITE" id="PS51886"/>
    </source>
</evidence>
<feature type="compositionally biased region" description="Acidic residues" evidence="6">
    <location>
        <begin position="331"/>
        <end position="351"/>
    </location>
</feature>
<feature type="compositionally biased region" description="Basic residues" evidence="6">
    <location>
        <begin position="290"/>
        <end position="309"/>
    </location>
</feature>
<proteinExistence type="inferred from homology"/>
<evidence type="ECO:0000256" key="5">
    <source>
        <dbReference type="SAM" id="Coils"/>
    </source>
</evidence>
<feature type="coiled-coil region" evidence="5">
    <location>
        <begin position="129"/>
        <end position="185"/>
    </location>
</feature>
<dbReference type="SMART" id="SM00584">
    <property type="entry name" value="TLDc"/>
    <property type="match status" value="1"/>
</dbReference>
<feature type="domain" description="TLDc" evidence="7">
    <location>
        <begin position="507"/>
        <end position="685"/>
    </location>
</feature>
<comment type="similarity">
    <text evidence="2">Belongs to the OXR1 family.</text>
</comment>
<dbReference type="AlphaFoldDB" id="X6NP50"/>
<accession>X6NP50</accession>
<feature type="compositionally biased region" description="Acidic residues" evidence="6">
    <location>
        <begin position="364"/>
        <end position="373"/>
    </location>
</feature>
<dbReference type="Gene3D" id="2.60.40.10">
    <property type="entry name" value="Immunoglobulins"/>
    <property type="match status" value="1"/>
</dbReference>
<dbReference type="PROSITE" id="PS51886">
    <property type="entry name" value="TLDC"/>
    <property type="match status" value="1"/>
</dbReference>
<evidence type="ECO:0000313" key="8">
    <source>
        <dbReference type="EMBL" id="ETO28055.1"/>
    </source>
</evidence>
<comment type="subcellular location">
    <subcellularLocation>
        <location evidence="1">Mitochondrion</location>
    </subcellularLocation>
</comment>
<dbReference type="PANTHER" id="PTHR23354:SF62">
    <property type="entry name" value="MUSTARD, ISOFORM V"/>
    <property type="match status" value="1"/>
</dbReference>
<protein>
    <recommendedName>
        <fullName evidence="4">Oxidation resistance protein 1</fullName>
    </recommendedName>
</protein>
<evidence type="ECO:0000256" key="4">
    <source>
        <dbReference type="ARBA" id="ARBA00040604"/>
    </source>
</evidence>
<evidence type="ECO:0000256" key="2">
    <source>
        <dbReference type="ARBA" id="ARBA00009540"/>
    </source>
</evidence>
<dbReference type="Proteomes" id="UP000023152">
    <property type="component" value="Unassembled WGS sequence"/>
</dbReference>
<dbReference type="CDD" id="cd00063">
    <property type="entry name" value="FN3"/>
    <property type="match status" value="1"/>
</dbReference>
<dbReference type="InterPro" id="IPR003961">
    <property type="entry name" value="FN3_dom"/>
</dbReference>
<feature type="compositionally biased region" description="Acidic residues" evidence="6">
    <location>
        <begin position="389"/>
        <end position="402"/>
    </location>
</feature>
<evidence type="ECO:0000256" key="6">
    <source>
        <dbReference type="SAM" id="MobiDB-lite"/>
    </source>
</evidence>
<dbReference type="OrthoDB" id="9984961at2759"/>
<sequence>MTTTSEGVGEGAGRHRIDRKKWLSENKLNDVERIFEERDVAIEELTEFNEEELNEFAKDIGLDTLQRRRFVKAILSLVENRVVAKGVASGQTSQQGEVGSTTKVNPSQLIHVIVSPQEHDAITKVYDRYNRAKQLLVDLEKSTNVLEERKGQCKEEIKSQMVKLIQQLENKKAYLLNEMNSVKVEKKQKLQKQLTDLNTYRQVIADGRRRYEELLGDASLDVHVRRRKVLQLVNNILENKPSMVMVTQPNVKFTYDEVVLKNWTMSAKDLQKPLFAFAIEIAFVRSLEKNKKKRGSEKKKDKKKKKKKKHSDDDDEDDEDDSDKSSSNGSSEDDDSENSSEESKSEDEDGSDSSSSSNDKDKGDDEDEDDDKDDSSSKSDGKRRKKDDKDDDDEDDDDDDDASSSRVKRVRNADEKKEYDDYVVEKGDEGADAIEDKDGKKNKLEWTKYQIVLAEDLPKNSFSWVVKKLKANSAYLLRLRAQNTSGWGLYSYPATEVNTKECEIESKILKEKEKAMLLKWMAKEGRRKRWKLLFRASKDGFDSNSFHRKCDNKGATVVIIQSSMGNVFGGYSQKQITHKTRYTSIAWSSAGSYRNDSDAFIFLLRSVRGQKGKYTCKNATNAVYHHASYGPTFGGGFDFYLSSGCNNSNASYSNAGYSYNCSTDQTLLAGSYNFLVKEYEDFDPRKYHFLKQIFSLEWKLENYARDTEFGEKFFKFRLVKILKISEQKFYSTTIQLSPASSPALLPPTSSYVVGYHHIVLTDASISSYSKVTAGKSVNIVLKPVWHHLANATLLSVFNHCIVAFASLDLISLR</sequence>
<evidence type="ECO:0000313" key="9">
    <source>
        <dbReference type="Proteomes" id="UP000023152"/>
    </source>
</evidence>
<reference evidence="8 9" key="1">
    <citation type="journal article" date="2013" name="Curr. Biol.">
        <title>The Genome of the Foraminiferan Reticulomyxa filosa.</title>
        <authorList>
            <person name="Glockner G."/>
            <person name="Hulsmann N."/>
            <person name="Schleicher M."/>
            <person name="Noegel A.A."/>
            <person name="Eichinger L."/>
            <person name="Gallinger C."/>
            <person name="Pawlowski J."/>
            <person name="Sierra R."/>
            <person name="Euteneuer U."/>
            <person name="Pillet L."/>
            <person name="Moustafa A."/>
            <person name="Platzer M."/>
            <person name="Groth M."/>
            <person name="Szafranski K."/>
            <person name="Schliwa M."/>
        </authorList>
    </citation>
    <scope>NUCLEOTIDE SEQUENCE [LARGE SCALE GENOMIC DNA]</scope>
</reference>
<feature type="region of interest" description="Disordered" evidence="6">
    <location>
        <begin position="290"/>
        <end position="414"/>
    </location>
</feature>
<dbReference type="Pfam" id="PF07534">
    <property type="entry name" value="TLD"/>
    <property type="match status" value="1"/>
</dbReference>
<evidence type="ECO:0000256" key="1">
    <source>
        <dbReference type="ARBA" id="ARBA00004173"/>
    </source>
</evidence>
<dbReference type="SUPFAM" id="SSF49265">
    <property type="entry name" value="Fibronectin type III"/>
    <property type="match status" value="1"/>
</dbReference>
<organism evidence="8 9">
    <name type="scientific">Reticulomyxa filosa</name>
    <dbReference type="NCBI Taxonomy" id="46433"/>
    <lineage>
        <taxon>Eukaryota</taxon>
        <taxon>Sar</taxon>
        <taxon>Rhizaria</taxon>
        <taxon>Retaria</taxon>
        <taxon>Foraminifera</taxon>
        <taxon>Monothalamids</taxon>
        <taxon>Reticulomyxidae</taxon>
        <taxon>Reticulomyxa</taxon>
    </lineage>
</organism>
<comment type="caution">
    <text evidence="8">The sequence shown here is derived from an EMBL/GenBank/DDBJ whole genome shotgun (WGS) entry which is preliminary data.</text>
</comment>
<keyword evidence="5" id="KW-0175">Coiled coil</keyword>
<gene>
    <name evidence="8" type="ORF">RFI_09075</name>
</gene>
<dbReference type="InterPro" id="IPR006571">
    <property type="entry name" value="TLDc_dom"/>
</dbReference>
<name>X6NP50_RETFI</name>